<evidence type="ECO:0000256" key="1">
    <source>
        <dbReference type="SAM" id="Phobius"/>
    </source>
</evidence>
<gene>
    <name evidence="2" type="ORF">EAT49_16885</name>
</gene>
<keyword evidence="1" id="KW-0472">Membrane</keyword>
<feature type="transmembrane region" description="Helical" evidence="1">
    <location>
        <begin position="41"/>
        <end position="59"/>
    </location>
</feature>
<accession>A0A3N2QTT8</accession>
<keyword evidence="1" id="KW-0812">Transmembrane</keyword>
<dbReference type="Pfam" id="PF20398">
    <property type="entry name" value="DUF6691"/>
    <property type="match status" value="1"/>
</dbReference>
<feature type="transmembrane region" description="Helical" evidence="1">
    <location>
        <begin position="79"/>
        <end position="96"/>
    </location>
</feature>
<reference evidence="2 3" key="1">
    <citation type="submission" date="2018-10" db="EMBL/GenBank/DDBJ databases">
        <title>Histidinibacterium lentulum gen. nov., sp. nov., a marine bacterium from the culture broth of Picochlorum sp. 122.</title>
        <authorList>
            <person name="Wang G."/>
        </authorList>
    </citation>
    <scope>NUCLEOTIDE SEQUENCE [LARGE SCALE GENOMIC DNA]</scope>
    <source>
        <strain evidence="2 3">B17</strain>
    </source>
</reference>
<feature type="transmembrane region" description="Helical" evidence="1">
    <location>
        <begin position="116"/>
        <end position="132"/>
    </location>
</feature>
<keyword evidence="3" id="KW-1185">Reference proteome</keyword>
<evidence type="ECO:0000313" key="3">
    <source>
        <dbReference type="Proteomes" id="UP000268016"/>
    </source>
</evidence>
<name>A0A3N2QTT8_9RHOB</name>
<comment type="caution">
    <text evidence="2">The sequence shown here is derived from an EMBL/GenBank/DDBJ whole genome shotgun (WGS) entry which is preliminary data.</text>
</comment>
<evidence type="ECO:0000313" key="2">
    <source>
        <dbReference type="EMBL" id="ROT98613.1"/>
    </source>
</evidence>
<dbReference type="Proteomes" id="UP000268016">
    <property type="component" value="Unassembled WGS sequence"/>
</dbReference>
<dbReference type="EMBL" id="RDRB01000009">
    <property type="protein sequence ID" value="ROT98613.1"/>
    <property type="molecule type" value="Genomic_DNA"/>
</dbReference>
<organism evidence="2 3">
    <name type="scientific">Histidinibacterium lentulum</name>
    <dbReference type="NCBI Taxonomy" id="2480588"/>
    <lineage>
        <taxon>Bacteria</taxon>
        <taxon>Pseudomonadati</taxon>
        <taxon>Pseudomonadota</taxon>
        <taxon>Alphaproteobacteria</taxon>
        <taxon>Rhodobacterales</taxon>
        <taxon>Paracoccaceae</taxon>
        <taxon>Histidinibacterium</taxon>
    </lineage>
</organism>
<protein>
    <recommendedName>
        <fullName evidence="4">YeeE/YedE family protein</fullName>
    </recommendedName>
</protein>
<dbReference type="AlphaFoldDB" id="A0A3N2QTT8"/>
<dbReference type="OrthoDB" id="9790409at2"/>
<proteinExistence type="predicted"/>
<sequence length="143" mass="14793">MRNLYALVAGALFGAGLLLSGMTDTRKVQGWLDIFGDWDPTLAFVMGGAILPMAVAWQLTRGRKPLMGGAFPPPPEPRLGRSLVIGSVMFGMGWGLTGLCPGPAVASASFGGTEGLVFLAAMISGMALAPYAKRRLDASPAPA</sequence>
<dbReference type="RefSeq" id="WP_123643480.1">
    <property type="nucleotide sequence ID" value="NZ_ML119089.1"/>
</dbReference>
<keyword evidence="1" id="KW-1133">Transmembrane helix</keyword>
<evidence type="ECO:0008006" key="4">
    <source>
        <dbReference type="Google" id="ProtNLM"/>
    </source>
</evidence>
<dbReference type="InterPro" id="IPR046513">
    <property type="entry name" value="DUF6691"/>
</dbReference>